<keyword evidence="3" id="KW-1185">Reference proteome</keyword>
<name>A0A067PV20_9AGAM</name>
<feature type="compositionally biased region" description="Polar residues" evidence="1">
    <location>
        <begin position="559"/>
        <end position="569"/>
    </location>
</feature>
<dbReference type="Proteomes" id="UP000027265">
    <property type="component" value="Unassembled WGS sequence"/>
</dbReference>
<sequence length="839" mass="91515">MPSPPPPESELTISRINRFLRPLRAKCTTLSTFTPSIPKPPFQQKLTTYSSRRAPFAVQINNAPKPNLEDPPLCVIPPPRSLGSRVHIDKHGIWNLELSQRIYSVTECFKSLLHTLYDVDDDDEEDGEVKTNPSHDGETGDGRTPSLRGLCCVVIGRHMHLESLHDSDESNESDEDEDRDTVPHDEENEILNELYESILPQYRRPTLVSHALSLILSSCPHHPTLLQVLLDLSLVYAPQIKAHVNLRPEMEVILRALLLKALGGNEPPICHPGHTTWLTELSSRCSGSGVSIGGSVQGGSEGINRRSFIRILVDVLASPSSSQAIGDEAWSSKSLSNFSKQLKMTDFPSFLQLIRGLSQVGVSGTGLRTQSNSRGSPPASLSSALATRLSSWIHEIVAYLTSTTNPNLEEDFDDVVELLADIRALNIHILSPSSDSGTLGCIRDSMICLATFCLASPSYSRPGRSIPTILAFLRESTAQLESSSLDHLIDYMVPSPLATSPSDLADASSVALSILDQYANKLRSHELVGLEVCLWGSALRWLDGSASTSSELPSRHHGSQPSGGSWSASPFSTSVAHWLRTLRDKVTGGEAVRMILVEKVEGAEGRQFGGLLPSGLYPCDSRGSTDGQWEWEEMVGCWVRKTPGDDSDVEERNLGRGSKRQRLRSNIGDPGHGQTVRRVHPASKAQIVIGSTKQKARKPLSRSSQSGSFSSASGSQPSSRFKFIFSPTNPSSSVSPLVSPTNPSSPPPPFSNLDDEDEENGSRSPTRTLKRRRTMTNFTTILQDVAHNRVELHPKTIYLRAASVVYGAGHGDNDPSCRLSSDDVLDLFAYDTEPSSPGR</sequence>
<dbReference type="EMBL" id="KL197719">
    <property type="protein sequence ID" value="KDQ57710.1"/>
    <property type="molecule type" value="Genomic_DNA"/>
</dbReference>
<feature type="compositionally biased region" description="Acidic residues" evidence="1">
    <location>
        <begin position="169"/>
        <end position="179"/>
    </location>
</feature>
<protein>
    <submittedName>
        <fullName evidence="2">Uncharacterized protein</fullName>
    </submittedName>
</protein>
<reference evidence="3" key="1">
    <citation type="journal article" date="2014" name="Proc. Natl. Acad. Sci. U.S.A.">
        <title>Extensive sampling of basidiomycete genomes demonstrates inadequacy of the white-rot/brown-rot paradigm for wood decay fungi.</title>
        <authorList>
            <person name="Riley R."/>
            <person name="Salamov A.A."/>
            <person name="Brown D.W."/>
            <person name="Nagy L.G."/>
            <person name="Floudas D."/>
            <person name="Held B.W."/>
            <person name="Levasseur A."/>
            <person name="Lombard V."/>
            <person name="Morin E."/>
            <person name="Otillar R."/>
            <person name="Lindquist E.A."/>
            <person name="Sun H."/>
            <person name="LaButti K.M."/>
            <person name="Schmutz J."/>
            <person name="Jabbour D."/>
            <person name="Luo H."/>
            <person name="Baker S.E."/>
            <person name="Pisabarro A.G."/>
            <person name="Walton J.D."/>
            <person name="Blanchette R.A."/>
            <person name="Henrissat B."/>
            <person name="Martin F."/>
            <person name="Cullen D."/>
            <person name="Hibbett D.S."/>
            <person name="Grigoriev I.V."/>
        </authorList>
    </citation>
    <scope>NUCLEOTIDE SEQUENCE [LARGE SCALE GENOMIC DNA]</scope>
    <source>
        <strain evidence="3">MUCL 33604</strain>
    </source>
</reference>
<organism evidence="2 3">
    <name type="scientific">Jaapia argillacea MUCL 33604</name>
    <dbReference type="NCBI Taxonomy" id="933084"/>
    <lineage>
        <taxon>Eukaryota</taxon>
        <taxon>Fungi</taxon>
        <taxon>Dikarya</taxon>
        <taxon>Basidiomycota</taxon>
        <taxon>Agaricomycotina</taxon>
        <taxon>Agaricomycetes</taxon>
        <taxon>Agaricomycetidae</taxon>
        <taxon>Jaapiales</taxon>
        <taxon>Jaapiaceae</taxon>
        <taxon>Jaapia</taxon>
    </lineage>
</organism>
<feature type="region of interest" description="Disordered" evidence="1">
    <location>
        <begin position="163"/>
        <end position="186"/>
    </location>
</feature>
<dbReference type="InParanoid" id="A0A067PV20"/>
<evidence type="ECO:0000313" key="2">
    <source>
        <dbReference type="EMBL" id="KDQ57710.1"/>
    </source>
</evidence>
<dbReference type="AlphaFoldDB" id="A0A067PV20"/>
<accession>A0A067PV20</accession>
<feature type="compositionally biased region" description="Low complexity" evidence="1">
    <location>
        <begin position="701"/>
        <end position="742"/>
    </location>
</feature>
<dbReference type="HOGENOM" id="CLU_014056_0_0_1"/>
<gene>
    <name evidence="2" type="ORF">JAAARDRAFT_207193</name>
</gene>
<feature type="region of interest" description="Disordered" evidence="1">
    <location>
        <begin position="122"/>
        <end position="144"/>
    </location>
</feature>
<evidence type="ECO:0000256" key="1">
    <source>
        <dbReference type="SAM" id="MobiDB-lite"/>
    </source>
</evidence>
<dbReference type="OrthoDB" id="3158032at2759"/>
<feature type="region of interest" description="Disordered" evidence="1">
    <location>
        <begin position="642"/>
        <end position="772"/>
    </location>
</feature>
<feature type="region of interest" description="Disordered" evidence="1">
    <location>
        <begin position="549"/>
        <end position="569"/>
    </location>
</feature>
<evidence type="ECO:0000313" key="3">
    <source>
        <dbReference type="Proteomes" id="UP000027265"/>
    </source>
</evidence>
<proteinExistence type="predicted"/>